<dbReference type="Gene3D" id="3.80.10.10">
    <property type="entry name" value="Ribonuclease Inhibitor"/>
    <property type="match status" value="3"/>
</dbReference>
<dbReference type="InterPro" id="IPR050216">
    <property type="entry name" value="LRR_domain-containing"/>
</dbReference>
<evidence type="ECO:0000256" key="3">
    <source>
        <dbReference type="SAM" id="MobiDB-lite"/>
    </source>
</evidence>
<dbReference type="AlphaFoldDB" id="A0A9P4SK27"/>
<dbReference type="SMART" id="SM00369">
    <property type="entry name" value="LRR_TYP"/>
    <property type="match status" value="9"/>
</dbReference>
<keyword evidence="2" id="KW-0677">Repeat</keyword>
<dbReference type="Pfam" id="PF13855">
    <property type="entry name" value="LRR_8"/>
    <property type="match status" value="2"/>
</dbReference>
<dbReference type="PROSITE" id="PS51450">
    <property type="entry name" value="LRR"/>
    <property type="match status" value="3"/>
</dbReference>
<sequence length="933" mass="101855">MDPSSSNKRPSGIPRPSRLPVLKPIEANKPAPNLRYAASTERLRPKTSRSSLTKPSSSVPSISPHGTRRVNLNSATSNPTKKDDNVFKKPIGRPSSRQAISQSRSSQPKPSKEDDELGDLDSFRVSSRQSIREEDLAEMENGAGTDGEFKIPRSRKPRPSLSDRTIESLSQIPPSPAGRRRKSSFFTPESLMGSSRPTSAMGNTRRPGTMTPLGDGSELPPFCRSTMTAPPGKRSISDALARKNPSRPNIVRETPRSRILGSKSMAARPSMSRPTKKPTTTRLSNKLPSTQQIAQAKAAPPEADGFDFELASDPFNLGSNGGKELLNSRIDAARREGRLNISAMGLIEIPSEVMTMYTYDPTAKNSSSWAEVVDLVRLNAADNDIEVISDETFPDQGIGTFNFDDEVKENIFGGVEHIDFHGNKLSQIPMGMRRLMLLSSLNLSRNQLSVTAFDVLTQIENLKELRLAENKIDGPLPKSIGDMRKLEVLELQGNSITDLPDSLQELIHLRVLDIGKNKLITLPVDAIRKLPLVELKASKNRLSGVLFPQDIELPSLQTLSLSNNNLESLCGSADLILPKLTCLDICSNGLRSFPDVSSWASLVIMIVQDNDLSELPEGFCTLQTLKGADFTGNNITKLDERMALMDGLEQLRIEANPLRERKFLTMSTEDIKRDLRLRLERDNSTVTNTEDIAGVTPHESNINTNSWTLKPSGILDLSSQSLQDLDTEQVNTFFTTNTVRQLILRNNAFPSIPPSLVAGTSISTLDLSSNAITTALHAPLTLPNLRDLNLQNNHLVSLSRLTTYLSAPSLTHLNISNNRITGPLPILPPVFPNLCTLIAADNNITEAPAEALEGLASADLSNNDIARLDPRIGLLEGRLTSLGLEGNLFRVPGRSVLGKGTEAVLRWCRDKIPEGGGVMEGGSMDGFGGLKLE</sequence>
<feature type="compositionally biased region" description="Polar residues" evidence="3">
    <location>
        <begin position="70"/>
        <end position="79"/>
    </location>
</feature>
<dbReference type="InterPro" id="IPR001611">
    <property type="entry name" value="Leu-rich_rpt"/>
</dbReference>
<dbReference type="Proteomes" id="UP000799429">
    <property type="component" value="Unassembled WGS sequence"/>
</dbReference>
<accession>A0A9P4SK27</accession>
<dbReference type="SMART" id="SM00364">
    <property type="entry name" value="LRR_BAC"/>
    <property type="match status" value="7"/>
</dbReference>
<evidence type="ECO:0000313" key="5">
    <source>
        <dbReference type="Proteomes" id="UP000799429"/>
    </source>
</evidence>
<dbReference type="GO" id="GO:0005737">
    <property type="term" value="C:cytoplasm"/>
    <property type="evidence" value="ECO:0007669"/>
    <property type="project" value="TreeGrafter"/>
</dbReference>
<protein>
    <submittedName>
        <fullName evidence="4">L domain-like protein</fullName>
    </submittedName>
</protein>
<dbReference type="PANTHER" id="PTHR48051">
    <property type="match status" value="1"/>
</dbReference>
<feature type="compositionally biased region" description="Polar residues" evidence="3">
    <location>
        <begin position="277"/>
        <end position="289"/>
    </location>
</feature>
<evidence type="ECO:0000256" key="2">
    <source>
        <dbReference type="ARBA" id="ARBA00022737"/>
    </source>
</evidence>
<dbReference type="PANTHER" id="PTHR48051:SF1">
    <property type="entry name" value="RAS SUPPRESSOR PROTEIN 1"/>
    <property type="match status" value="1"/>
</dbReference>
<dbReference type="OrthoDB" id="676979at2759"/>
<dbReference type="InterPro" id="IPR003591">
    <property type="entry name" value="Leu-rich_rpt_typical-subtyp"/>
</dbReference>
<keyword evidence="1" id="KW-0433">Leucine-rich repeat</keyword>
<evidence type="ECO:0000256" key="1">
    <source>
        <dbReference type="ARBA" id="ARBA00022614"/>
    </source>
</evidence>
<name>A0A9P4SK27_9PEZI</name>
<organism evidence="4 5">
    <name type="scientific">Patellaria atrata CBS 101060</name>
    <dbReference type="NCBI Taxonomy" id="1346257"/>
    <lineage>
        <taxon>Eukaryota</taxon>
        <taxon>Fungi</taxon>
        <taxon>Dikarya</taxon>
        <taxon>Ascomycota</taxon>
        <taxon>Pezizomycotina</taxon>
        <taxon>Dothideomycetes</taxon>
        <taxon>Dothideomycetes incertae sedis</taxon>
        <taxon>Patellariales</taxon>
        <taxon>Patellariaceae</taxon>
        <taxon>Patellaria</taxon>
    </lineage>
</organism>
<feature type="region of interest" description="Disordered" evidence="3">
    <location>
        <begin position="265"/>
        <end position="289"/>
    </location>
</feature>
<dbReference type="EMBL" id="MU006089">
    <property type="protein sequence ID" value="KAF2843275.1"/>
    <property type="molecule type" value="Genomic_DNA"/>
</dbReference>
<dbReference type="SUPFAM" id="SSF52058">
    <property type="entry name" value="L domain-like"/>
    <property type="match status" value="2"/>
</dbReference>
<evidence type="ECO:0000313" key="4">
    <source>
        <dbReference type="EMBL" id="KAF2843275.1"/>
    </source>
</evidence>
<dbReference type="InterPro" id="IPR032675">
    <property type="entry name" value="LRR_dom_sf"/>
</dbReference>
<feature type="region of interest" description="Disordered" evidence="3">
    <location>
        <begin position="1"/>
        <end position="220"/>
    </location>
</feature>
<reference evidence="4" key="1">
    <citation type="journal article" date="2020" name="Stud. Mycol.">
        <title>101 Dothideomycetes genomes: a test case for predicting lifestyles and emergence of pathogens.</title>
        <authorList>
            <person name="Haridas S."/>
            <person name="Albert R."/>
            <person name="Binder M."/>
            <person name="Bloem J."/>
            <person name="Labutti K."/>
            <person name="Salamov A."/>
            <person name="Andreopoulos B."/>
            <person name="Baker S."/>
            <person name="Barry K."/>
            <person name="Bills G."/>
            <person name="Bluhm B."/>
            <person name="Cannon C."/>
            <person name="Castanera R."/>
            <person name="Culley D."/>
            <person name="Daum C."/>
            <person name="Ezra D."/>
            <person name="Gonzalez J."/>
            <person name="Henrissat B."/>
            <person name="Kuo A."/>
            <person name="Liang C."/>
            <person name="Lipzen A."/>
            <person name="Lutzoni F."/>
            <person name="Magnuson J."/>
            <person name="Mondo S."/>
            <person name="Nolan M."/>
            <person name="Ohm R."/>
            <person name="Pangilinan J."/>
            <person name="Park H.-J."/>
            <person name="Ramirez L."/>
            <person name="Alfaro M."/>
            <person name="Sun H."/>
            <person name="Tritt A."/>
            <person name="Yoshinaga Y."/>
            <person name="Zwiers L.-H."/>
            <person name="Turgeon B."/>
            <person name="Goodwin S."/>
            <person name="Spatafora J."/>
            <person name="Crous P."/>
            <person name="Grigoriev I."/>
        </authorList>
    </citation>
    <scope>NUCLEOTIDE SEQUENCE</scope>
    <source>
        <strain evidence="4">CBS 101060</strain>
    </source>
</reference>
<feature type="compositionally biased region" description="Low complexity" evidence="3">
    <location>
        <begin position="93"/>
        <end position="109"/>
    </location>
</feature>
<feature type="compositionally biased region" description="Low complexity" evidence="3">
    <location>
        <begin position="48"/>
        <end position="64"/>
    </location>
</feature>
<proteinExistence type="predicted"/>
<feature type="compositionally biased region" description="Polar residues" evidence="3">
    <location>
        <begin position="184"/>
        <end position="202"/>
    </location>
</feature>
<dbReference type="Pfam" id="PF00560">
    <property type="entry name" value="LRR_1"/>
    <property type="match status" value="1"/>
</dbReference>
<keyword evidence="5" id="KW-1185">Reference proteome</keyword>
<gene>
    <name evidence="4" type="ORF">M501DRAFT_1021632</name>
</gene>
<comment type="caution">
    <text evidence="4">The sequence shown here is derived from an EMBL/GenBank/DDBJ whole genome shotgun (WGS) entry which is preliminary data.</text>
</comment>